<dbReference type="GO" id="GO:0016669">
    <property type="term" value="F:oxidoreductase activity, acting on a sulfur group of donors, cytochrome as acceptor"/>
    <property type="evidence" value="ECO:0007669"/>
    <property type="project" value="InterPro"/>
</dbReference>
<keyword evidence="7" id="KW-0808">Transferase</keyword>
<keyword evidence="11" id="KW-0249">Electron transport</keyword>
<evidence type="ECO:0000313" key="23">
    <source>
        <dbReference type="Proteomes" id="UP001138802"/>
    </source>
</evidence>
<dbReference type="GO" id="GO:0042597">
    <property type="term" value="C:periplasmic space"/>
    <property type="evidence" value="ECO:0007669"/>
    <property type="project" value="UniProtKB-SubCell"/>
</dbReference>
<dbReference type="GO" id="GO:0016740">
    <property type="term" value="F:transferase activity"/>
    <property type="evidence" value="ECO:0007669"/>
    <property type="project" value="UniProtKB-KW"/>
</dbReference>
<protein>
    <recommendedName>
        <fullName evidence="4">L-cysteine S-thiosulfotransferase subunit SoxA</fullName>
        <ecNumber evidence="3">2.8.5.2</ecNumber>
    </recommendedName>
    <alternativeName>
        <fullName evidence="16">Protein SoxA</fullName>
    </alternativeName>
    <alternativeName>
        <fullName evidence="17">SoxAX cytochrome complex subunit A</fullName>
    </alternativeName>
    <alternativeName>
        <fullName evidence="15">Sulfur oxidizing protein A</fullName>
    </alternativeName>
    <alternativeName>
        <fullName evidence="14">Thiosulfate-oxidizing multienzyme system protein SoxA</fullName>
    </alternativeName>
</protein>
<dbReference type="InterPro" id="IPR009056">
    <property type="entry name" value="Cyt_c-like_dom"/>
</dbReference>
<keyword evidence="23" id="KW-1185">Reference proteome</keyword>
<comment type="subcellular location">
    <subcellularLocation>
        <location evidence="1">Periplasm</location>
    </subcellularLocation>
</comment>
<dbReference type="EMBL" id="NRSD01000007">
    <property type="protein sequence ID" value="MBK1644798.1"/>
    <property type="molecule type" value="Genomic_DNA"/>
</dbReference>
<keyword evidence="9 20" id="KW-0732">Signal</keyword>
<dbReference type="GO" id="GO:0046872">
    <property type="term" value="F:metal ion binding"/>
    <property type="evidence" value="ECO:0007669"/>
    <property type="project" value="UniProtKB-KW"/>
</dbReference>
<evidence type="ECO:0000256" key="6">
    <source>
        <dbReference type="ARBA" id="ARBA00022617"/>
    </source>
</evidence>
<evidence type="ECO:0000256" key="4">
    <source>
        <dbReference type="ARBA" id="ARBA00019364"/>
    </source>
</evidence>
<name>A0A9X0WHQ2_9GAMM</name>
<evidence type="ECO:0000256" key="3">
    <source>
        <dbReference type="ARBA" id="ARBA00012408"/>
    </source>
</evidence>
<dbReference type="AlphaFoldDB" id="A0A9X0WHQ2"/>
<dbReference type="InterPro" id="IPR036909">
    <property type="entry name" value="Cyt_c-like_dom_sf"/>
</dbReference>
<evidence type="ECO:0000256" key="1">
    <source>
        <dbReference type="ARBA" id="ARBA00004418"/>
    </source>
</evidence>
<feature type="signal peptide" evidence="20">
    <location>
        <begin position="1"/>
        <end position="21"/>
    </location>
</feature>
<dbReference type="Proteomes" id="UP001138802">
    <property type="component" value="Unassembled WGS sequence"/>
</dbReference>
<evidence type="ECO:0000256" key="17">
    <source>
        <dbReference type="ARBA" id="ARBA00032318"/>
    </source>
</evidence>
<evidence type="ECO:0000256" key="16">
    <source>
        <dbReference type="ARBA" id="ARBA00032236"/>
    </source>
</evidence>
<evidence type="ECO:0000313" key="22">
    <source>
        <dbReference type="EMBL" id="MBK1644798.1"/>
    </source>
</evidence>
<dbReference type="InterPro" id="IPR025710">
    <property type="entry name" value="SoxA"/>
</dbReference>
<evidence type="ECO:0000256" key="12">
    <source>
        <dbReference type="ARBA" id="ARBA00023004"/>
    </source>
</evidence>
<accession>A0A9X0WHQ2</accession>
<evidence type="ECO:0000256" key="19">
    <source>
        <dbReference type="ARBA" id="ARBA00048423"/>
    </source>
</evidence>
<dbReference type="GO" id="GO:0019417">
    <property type="term" value="P:sulfur oxidation"/>
    <property type="evidence" value="ECO:0007669"/>
    <property type="project" value="InterPro"/>
</dbReference>
<evidence type="ECO:0000256" key="15">
    <source>
        <dbReference type="ARBA" id="ARBA00030833"/>
    </source>
</evidence>
<evidence type="ECO:0000256" key="10">
    <source>
        <dbReference type="ARBA" id="ARBA00022764"/>
    </source>
</evidence>
<comment type="subunit">
    <text evidence="2">Heterodimer of SoxA and SoxX.</text>
</comment>
<evidence type="ECO:0000256" key="13">
    <source>
        <dbReference type="ARBA" id="ARBA00025746"/>
    </source>
</evidence>
<dbReference type="SUPFAM" id="SSF46626">
    <property type="entry name" value="Cytochrome c"/>
    <property type="match status" value="2"/>
</dbReference>
<keyword evidence="12" id="KW-0408">Iron</keyword>
<gene>
    <name evidence="22" type="primary">soxA</name>
    <name evidence="22" type="ORF">CKO25_09080</name>
</gene>
<comment type="catalytic activity">
    <reaction evidence="18">
        <text>L-cysteinyl-[SoxY protein] + thiosulfate + 2 Fe(III)-[cytochrome c] = S-sulfosulfanyl-L-cysteinyl-[SoxY protein] + 2 Fe(II)-[cytochrome c] + 2 H(+)</text>
        <dbReference type="Rhea" id="RHEA:56720"/>
        <dbReference type="Rhea" id="RHEA-COMP:10350"/>
        <dbReference type="Rhea" id="RHEA-COMP:14328"/>
        <dbReference type="Rhea" id="RHEA-COMP:14399"/>
        <dbReference type="Rhea" id="RHEA-COMP:14691"/>
        <dbReference type="ChEBI" id="CHEBI:15378"/>
        <dbReference type="ChEBI" id="CHEBI:29033"/>
        <dbReference type="ChEBI" id="CHEBI:29034"/>
        <dbReference type="ChEBI" id="CHEBI:29950"/>
        <dbReference type="ChEBI" id="CHEBI:33542"/>
        <dbReference type="ChEBI" id="CHEBI:139321"/>
        <dbReference type="EC" id="2.8.5.2"/>
    </reaction>
</comment>
<evidence type="ECO:0000256" key="11">
    <source>
        <dbReference type="ARBA" id="ARBA00022982"/>
    </source>
</evidence>
<dbReference type="RefSeq" id="WP_200387604.1">
    <property type="nucleotide sequence ID" value="NZ_NRSD01000007.1"/>
</dbReference>
<evidence type="ECO:0000256" key="8">
    <source>
        <dbReference type="ARBA" id="ARBA00022723"/>
    </source>
</evidence>
<keyword evidence="10" id="KW-0574">Periplasm</keyword>
<dbReference type="GO" id="GO:0070069">
    <property type="term" value="C:cytochrome complex"/>
    <property type="evidence" value="ECO:0007669"/>
    <property type="project" value="InterPro"/>
</dbReference>
<keyword evidence="5" id="KW-0813">Transport</keyword>
<comment type="caution">
    <text evidence="22">The sequence shown here is derived from an EMBL/GenBank/DDBJ whole genome shotgun (WGS) entry which is preliminary data.</text>
</comment>
<reference evidence="22 23" key="1">
    <citation type="journal article" date="2020" name="Microorganisms">
        <title>Osmotic Adaptation and Compatible Solute Biosynthesis of Phototrophic Bacteria as Revealed from Genome Analyses.</title>
        <authorList>
            <person name="Imhoff J.F."/>
            <person name="Rahn T."/>
            <person name="Kunzel S."/>
            <person name="Keller A."/>
            <person name="Neulinger S.C."/>
        </authorList>
    </citation>
    <scope>NUCLEOTIDE SEQUENCE [LARGE SCALE GENOMIC DNA]</scope>
    <source>
        <strain evidence="22 23">DSM 21303</strain>
    </source>
</reference>
<keyword evidence="6" id="KW-0349">Heme</keyword>
<evidence type="ECO:0000256" key="5">
    <source>
        <dbReference type="ARBA" id="ARBA00022448"/>
    </source>
</evidence>
<evidence type="ECO:0000256" key="9">
    <source>
        <dbReference type="ARBA" id="ARBA00022729"/>
    </source>
</evidence>
<sequence>MLRTLFAAIPLAAVMASPAVSGPSGDPAEVLEELIGSTSSYYLTQSEQNLMMMPDNPALWTIEEGEELFRTPRGPNNVSLEECDFGKGPGVVEGVFVELPRYFEDTGEVMDLGNRIIYCMTTLQGFTADDPEIKDIHGSNTDHMKLQTFIASQSNGMPWNNPLDHPLEIAMRDAGEAVFYRRAGPFDFNCAACHGEAGKRIRASVLPHSSNPKEWTKAISWPAFRVGQDNARSSQHRVRECIWQMRYPPIVAGSDLSIALLSYWTDLARGQPAIIPDMKR</sequence>
<keyword evidence="8" id="KW-0479">Metal-binding</keyword>
<dbReference type="Pfam" id="PF21342">
    <property type="entry name" value="SoxA-TsdA_cyt-c"/>
    <property type="match status" value="1"/>
</dbReference>
<dbReference type="Gene3D" id="1.10.760.10">
    <property type="entry name" value="Cytochrome c-like domain"/>
    <property type="match status" value="2"/>
</dbReference>
<feature type="domain" description="Cytochrome c" evidence="21">
    <location>
        <begin position="64"/>
        <end position="158"/>
    </location>
</feature>
<comment type="catalytic activity">
    <reaction evidence="19">
        <text>S-sulfanyl-L-cysteinyl-[SoxY protein] + thiosulfate + 2 Fe(III)-[cytochrome c] = S-(2-sulfodisulfanyl)-L-cysteinyl-[SoxY protein] + 2 Fe(II)-[cytochrome c] + 2 H(+)</text>
        <dbReference type="Rhea" id="RHEA:51224"/>
        <dbReference type="Rhea" id="RHEA-COMP:10350"/>
        <dbReference type="Rhea" id="RHEA-COMP:14399"/>
        <dbReference type="Rhea" id="RHEA-COMP:14689"/>
        <dbReference type="Rhea" id="RHEA-COMP:14690"/>
        <dbReference type="ChEBI" id="CHEBI:15378"/>
        <dbReference type="ChEBI" id="CHEBI:29033"/>
        <dbReference type="ChEBI" id="CHEBI:29034"/>
        <dbReference type="ChEBI" id="CHEBI:33542"/>
        <dbReference type="ChEBI" id="CHEBI:61963"/>
        <dbReference type="ChEBI" id="CHEBI:140664"/>
        <dbReference type="EC" id="2.8.5.2"/>
    </reaction>
</comment>
<evidence type="ECO:0000256" key="2">
    <source>
        <dbReference type="ARBA" id="ARBA00011530"/>
    </source>
</evidence>
<dbReference type="EC" id="2.8.5.2" evidence="3"/>
<evidence type="ECO:0000259" key="21">
    <source>
        <dbReference type="Pfam" id="PF21342"/>
    </source>
</evidence>
<organism evidence="22 23">
    <name type="scientific">Thiocapsa imhoffii</name>
    <dbReference type="NCBI Taxonomy" id="382777"/>
    <lineage>
        <taxon>Bacteria</taxon>
        <taxon>Pseudomonadati</taxon>
        <taxon>Pseudomonadota</taxon>
        <taxon>Gammaproteobacteria</taxon>
        <taxon>Chromatiales</taxon>
        <taxon>Chromatiaceae</taxon>
        <taxon>Thiocapsa</taxon>
    </lineage>
</organism>
<evidence type="ECO:0000256" key="7">
    <source>
        <dbReference type="ARBA" id="ARBA00022679"/>
    </source>
</evidence>
<dbReference type="NCBIfam" id="TIGR04484">
    <property type="entry name" value="thiosulf_SoxA"/>
    <property type="match status" value="1"/>
</dbReference>
<feature type="chain" id="PRO_5040840816" description="L-cysteine S-thiosulfotransferase subunit SoxA" evidence="20">
    <location>
        <begin position="22"/>
        <end position="280"/>
    </location>
</feature>
<dbReference type="GO" id="GO:0020037">
    <property type="term" value="F:heme binding"/>
    <property type="evidence" value="ECO:0007669"/>
    <property type="project" value="InterPro"/>
</dbReference>
<evidence type="ECO:0000256" key="20">
    <source>
        <dbReference type="SAM" id="SignalP"/>
    </source>
</evidence>
<evidence type="ECO:0000256" key="18">
    <source>
        <dbReference type="ARBA" id="ARBA00048077"/>
    </source>
</evidence>
<comment type="similarity">
    <text evidence="13">Belongs to the SoxA family.</text>
</comment>
<proteinExistence type="inferred from homology"/>
<dbReference type="GO" id="GO:0009055">
    <property type="term" value="F:electron transfer activity"/>
    <property type="evidence" value="ECO:0007669"/>
    <property type="project" value="InterPro"/>
</dbReference>
<evidence type="ECO:0000256" key="14">
    <source>
        <dbReference type="ARBA" id="ARBA00030174"/>
    </source>
</evidence>